<dbReference type="AlphaFoldDB" id="B4N2K2"/>
<protein>
    <submittedName>
        <fullName evidence="4">Uncharacterized protein</fullName>
        <ecNumber evidence="4">1.-.-.-</ecNumber>
    </submittedName>
</protein>
<proteinExistence type="inferred from homology"/>
<dbReference type="Pfam" id="PF00106">
    <property type="entry name" value="adh_short"/>
    <property type="match status" value="1"/>
</dbReference>
<evidence type="ECO:0000256" key="1">
    <source>
        <dbReference type="ARBA" id="ARBA00006484"/>
    </source>
</evidence>
<dbReference type="OMA" id="IVLCTQR"/>
<dbReference type="STRING" id="7260.B4N2K2"/>
<dbReference type="InterPro" id="IPR002347">
    <property type="entry name" value="SDR_fam"/>
</dbReference>
<dbReference type="Proteomes" id="UP000007798">
    <property type="component" value="Unassembled WGS sequence"/>
</dbReference>
<dbReference type="HOGENOM" id="CLU_010194_2_10_1"/>
<dbReference type="EMBL" id="CH963925">
    <property type="protein sequence ID" value="EDW78591.1"/>
    <property type="molecule type" value="Genomic_DNA"/>
</dbReference>
<dbReference type="SMR" id="B4N2K2"/>
<dbReference type="PRINTS" id="PR00080">
    <property type="entry name" value="SDRFAMILY"/>
</dbReference>
<dbReference type="Gene3D" id="3.40.50.720">
    <property type="entry name" value="NAD(P)-binding Rossmann-like Domain"/>
    <property type="match status" value="1"/>
</dbReference>
<keyword evidence="5" id="KW-1185">Reference proteome</keyword>
<evidence type="ECO:0000256" key="3">
    <source>
        <dbReference type="RuleBase" id="RU000363"/>
    </source>
</evidence>
<reference evidence="4 5" key="1">
    <citation type="journal article" date="2007" name="Nature">
        <title>Evolution of genes and genomes on the Drosophila phylogeny.</title>
        <authorList>
            <consortium name="Drosophila 12 Genomes Consortium"/>
            <person name="Clark A.G."/>
            <person name="Eisen M.B."/>
            <person name="Smith D.R."/>
            <person name="Bergman C.M."/>
            <person name="Oliver B."/>
            <person name="Markow T.A."/>
            <person name="Kaufman T.C."/>
            <person name="Kellis M."/>
            <person name="Gelbart W."/>
            <person name="Iyer V.N."/>
            <person name="Pollard D.A."/>
            <person name="Sackton T.B."/>
            <person name="Larracuente A.M."/>
            <person name="Singh N.D."/>
            <person name="Abad J.P."/>
            <person name="Abt D.N."/>
            <person name="Adryan B."/>
            <person name="Aguade M."/>
            <person name="Akashi H."/>
            <person name="Anderson W.W."/>
            <person name="Aquadro C.F."/>
            <person name="Ardell D.H."/>
            <person name="Arguello R."/>
            <person name="Artieri C.G."/>
            <person name="Barbash D.A."/>
            <person name="Barker D."/>
            <person name="Barsanti P."/>
            <person name="Batterham P."/>
            <person name="Batzoglou S."/>
            <person name="Begun D."/>
            <person name="Bhutkar A."/>
            <person name="Blanco E."/>
            <person name="Bosak S.A."/>
            <person name="Bradley R.K."/>
            <person name="Brand A.D."/>
            <person name="Brent M.R."/>
            <person name="Brooks A.N."/>
            <person name="Brown R.H."/>
            <person name="Butlin R.K."/>
            <person name="Caggese C."/>
            <person name="Calvi B.R."/>
            <person name="Bernardo de Carvalho A."/>
            <person name="Caspi A."/>
            <person name="Castrezana S."/>
            <person name="Celniker S.E."/>
            <person name="Chang J.L."/>
            <person name="Chapple C."/>
            <person name="Chatterji S."/>
            <person name="Chinwalla A."/>
            <person name="Civetta A."/>
            <person name="Clifton S.W."/>
            <person name="Comeron J.M."/>
            <person name="Costello J.C."/>
            <person name="Coyne J.A."/>
            <person name="Daub J."/>
            <person name="David R.G."/>
            <person name="Delcher A.L."/>
            <person name="Delehaunty K."/>
            <person name="Do C.B."/>
            <person name="Ebling H."/>
            <person name="Edwards K."/>
            <person name="Eickbush T."/>
            <person name="Evans J.D."/>
            <person name="Filipski A."/>
            <person name="Findeiss S."/>
            <person name="Freyhult E."/>
            <person name="Fulton L."/>
            <person name="Fulton R."/>
            <person name="Garcia A.C."/>
            <person name="Gardiner A."/>
            <person name="Garfield D.A."/>
            <person name="Garvin B.E."/>
            <person name="Gibson G."/>
            <person name="Gilbert D."/>
            <person name="Gnerre S."/>
            <person name="Godfrey J."/>
            <person name="Good R."/>
            <person name="Gotea V."/>
            <person name="Gravely B."/>
            <person name="Greenberg A.J."/>
            <person name="Griffiths-Jones S."/>
            <person name="Gross S."/>
            <person name="Guigo R."/>
            <person name="Gustafson E.A."/>
            <person name="Haerty W."/>
            <person name="Hahn M.W."/>
            <person name="Halligan D.L."/>
            <person name="Halpern A.L."/>
            <person name="Halter G.M."/>
            <person name="Han M.V."/>
            <person name="Heger A."/>
            <person name="Hillier L."/>
            <person name="Hinrichs A.S."/>
            <person name="Holmes I."/>
            <person name="Hoskins R.A."/>
            <person name="Hubisz M.J."/>
            <person name="Hultmark D."/>
            <person name="Huntley M.A."/>
            <person name="Jaffe D.B."/>
            <person name="Jagadeeshan S."/>
            <person name="Jeck W.R."/>
            <person name="Johnson J."/>
            <person name="Jones C.D."/>
            <person name="Jordan W.C."/>
            <person name="Karpen G.H."/>
            <person name="Kataoka E."/>
            <person name="Keightley P.D."/>
            <person name="Kheradpour P."/>
            <person name="Kirkness E.F."/>
            <person name="Koerich L.B."/>
            <person name="Kristiansen K."/>
            <person name="Kudrna D."/>
            <person name="Kulathinal R.J."/>
            <person name="Kumar S."/>
            <person name="Kwok R."/>
            <person name="Lander E."/>
            <person name="Langley C.H."/>
            <person name="Lapoint R."/>
            <person name="Lazzaro B.P."/>
            <person name="Lee S.J."/>
            <person name="Levesque L."/>
            <person name="Li R."/>
            <person name="Lin C.F."/>
            <person name="Lin M.F."/>
            <person name="Lindblad-Toh K."/>
            <person name="Llopart A."/>
            <person name="Long M."/>
            <person name="Low L."/>
            <person name="Lozovsky E."/>
            <person name="Lu J."/>
            <person name="Luo M."/>
            <person name="Machado C.A."/>
            <person name="Makalowski W."/>
            <person name="Marzo M."/>
            <person name="Matsuda M."/>
            <person name="Matzkin L."/>
            <person name="McAllister B."/>
            <person name="McBride C.S."/>
            <person name="McKernan B."/>
            <person name="McKernan K."/>
            <person name="Mendez-Lago M."/>
            <person name="Minx P."/>
            <person name="Mollenhauer M.U."/>
            <person name="Montooth K."/>
            <person name="Mount S.M."/>
            <person name="Mu X."/>
            <person name="Myers E."/>
            <person name="Negre B."/>
            <person name="Newfeld S."/>
            <person name="Nielsen R."/>
            <person name="Noor M.A."/>
            <person name="O'Grady P."/>
            <person name="Pachter L."/>
            <person name="Papaceit M."/>
            <person name="Parisi M.J."/>
            <person name="Parisi M."/>
            <person name="Parts L."/>
            <person name="Pedersen J.S."/>
            <person name="Pesole G."/>
            <person name="Phillippy A.M."/>
            <person name="Ponting C.P."/>
            <person name="Pop M."/>
            <person name="Porcelli D."/>
            <person name="Powell J.R."/>
            <person name="Prohaska S."/>
            <person name="Pruitt K."/>
            <person name="Puig M."/>
            <person name="Quesneville H."/>
            <person name="Ram K.R."/>
            <person name="Rand D."/>
            <person name="Rasmussen M.D."/>
            <person name="Reed L.K."/>
            <person name="Reenan R."/>
            <person name="Reily A."/>
            <person name="Remington K.A."/>
            <person name="Rieger T.T."/>
            <person name="Ritchie M.G."/>
            <person name="Robin C."/>
            <person name="Rogers Y.H."/>
            <person name="Rohde C."/>
            <person name="Rozas J."/>
            <person name="Rubenfield M.J."/>
            <person name="Ruiz A."/>
            <person name="Russo S."/>
            <person name="Salzberg S.L."/>
            <person name="Sanchez-Gracia A."/>
            <person name="Saranga D.J."/>
            <person name="Sato H."/>
            <person name="Schaeffer S.W."/>
            <person name="Schatz M.C."/>
            <person name="Schlenke T."/>
            <person name="Schwartz R."/>
            <person name="Segarra C."/>
            <person name="Singh R.S."/>
            <person name="Sirot L."/>
            <person name="Sirota M."/>
            <person name="Sisneros N.B."/>
            <person name="Smith C.D."/>
            <person name="Smith T.F."/>
            <person name="Spieth J."/>
            <person name="Stage D.E."/>
            <person name="Stark A."/>
            <person name="Stephan W."/>
            <person name="Strausberg R.L."/>
            <person name="Strempel S."/>
            <person name="Sturgill D."/>
            <person name="Sutton G."/>
            <person name="Sutton G.G."/>
            <person name="Tao W."/>
            <person name="Teichmann S."/>
            <person name="Tobari Y.N."/>
            <person name="Tomimura Y."/>
            <person name="Tsolas J.M."/>
            <person name="Valente V.L."/>
            <person name="Venter E."/>
            <person name="Venter J.C."/>
            <person name="Vicario S."/>
            <person name="Vieira F.G."/>
            <person name="Vilella A.J."/>
            <person name="Villasante A."/>
            <person name="Walenz B."/>
            <person name="Wang J."/>
            <person name="Wasserman M."/>
            <person name="Watts T."/>
            <person name="Wilson D."/>
            <person name="Wilson R.K."/>
            <person name="Wing R.A."/>
            <person name="Wolfner M.F."/>
            <person name="Wong A."/>
            <person name="Wong G.K."/>
            <person name="Wu C.I."/>
            <person name="Wu G."/>
            <person name="Yamamoto D."/>
            <person name="Yang H.P."/>
            <person name="Yang S.P."/>
            <person name="Yorke J.A."/>
            <person name="Yoshida K."/>
            <person name="Zdobnov E."/>
            <person name="Zhang P."/>
            <person name="Zhang Y."/>
            <person name="Zimin A.V."/>
            <person name="Baldwin J."/>
            <person name="Abdouelleil A."/>
            <person name="Abdulkadir J."/>
            <person name="Abebe A."/>
            <person name="Abera B."/>
            <person name="Abreu J."/>
            <person name="Acer S.C."/>
            <person name="Aftuck L."/>
            <person name="Alexander A."/>
            <person name="An P."/>
            <person name="Anderson E."/>
            <person name="Anderson S."/>
            <person name="Arachi H."/>
            <person name="Azer M."/>
            <person name="Bachantsang P."/>
            <person name="Barry A."/>
            <person name="Bayul T."/>
            <person name="Berlin A."/>
            <person name="Bessette D."/>
            <person name="Bloom T."/>
            <person name="Blye J."/>
            <person name="Boguslavskiy L."/>
            <person name="Bonnet C."/>
            <person name="Boukhgalter B."/>
            <person name="Bourzgui I."/>
            <person name="Brown A."/>
            <person name="Cahill P."/>
            <person name="Channer S."/>
            <person name="Cheshatsang Y."/>
            <person name="Chuda L."/>
            <person name="Citroen M."/>
            <person name="Collymore A."/>
            <person name="Cooke P."/>
            <person name="Costello M."/>
            <person name="D'Aco K."/>
            <person name="Daza R."/>
            <person name="De Haan G."/>
            <person name="DeGray S."/>
            <person name="DeMaso C."/>
            <person name="Dhargay N."/>
            <person name="Dooley K."/>
            <person name="Dooley E."/>
            <person name="Doricent M."/>
            <person name="Dorje P."/>
            <person name="Dorjee K."/>
            <person name="Dupes A."/>
            <person name="Elong R."/>
            <person name="Falk J."/>
            <person name="Farina A."/>
            <person name="Faro S."/>
            <person name="Ferguson D."/>
            <person name="Fisher S."/>
            <person name="Foley C.D."/>
            <person name="Franke A."/>
            <person name="Friedrich D."/>
            <person name="Gadbois L."/>
            <person name="Gearin G."/>
            <person name="Gearin C.R."/>
            <person name="Giannoukos G."/>
            <person name="Goode T."/>
            <person name="Graham J."/>
            <person name="Grandbois E."/>
            <person name="Grewal S."/>
            <person name="Gyaltsen K."/>
            <person name="Hafez N."/>
            <person name="Hagos B."/>
            <person name="Hall J."/>
            <person name="Henson C."/>
            <person name="Hollinger A."/>
            <person name="Honan T."/>
            <person name="Huard M.D."/>
            <person name="Hughes L."/>
            <person name="Hurhula B."/>
            <person name="Husby M.E."/>
            <person name="Kamat A."/>
            <person name="Kanga B."/>
            <person name="Kashin S."/>
            <person name="Khazanovich D."/>
            <person name="Kisner P."/>
            <person name="Lance K."/>
            <person name="Lara M."/>
            <person name="Lee W."/>
            <person name="Lennon N."/>
            <person name="Letendre F."/>
            <person name="LeVine R."/>
            <person name="Lipovsky A."/>
            <person name="Liu X."/>
            <person name="Liu J."/>
            <person name="Liu S."/>
            <person name="Lokyitsang T."/>
            <person name="Lokyitsang Y."/>
            <person name="Lubonja R."/>
            <person name="Lui A."/>
            <person name="MacDonald P."/>
            <person name="Magnisalis V."/>
            <person name="Maru K."/>
            <person name="Matthews C."/>
            <person name="McCusker W."/>
            <person name="McDonough S."/>
            <person name="Mehta T."/>
            <person name="Meldrim J."/>
            <person name="Meneus L."/>
            <person name="Mihai O."/>
            <person name="Mihalev A."/>
            <person name="Mihova T."/>
            <person name="Mittelman R."/>
            <person name="Mlenga V."/>
            <person name="Montmayeur A."/>
            <person name="Mulrain L."/>
            <person name="Navidi A."/>
            <person name="Naylor J."/>
            <person name="Negash T."/>
            <person name="Nguyen T."/>
            <person name="Nguyen N."/>
            <person name="Nicol R."/>
            <person name="Norbu C."/>
            <person name="Norbu N."/>
            <person name="Novod N."/>
            <person name="O'Neill B."/>
            <person name="Osman S."/>
            <person name="Markiewicz E."/>
            <person name="Oyono O.L."/>
            <person name="Patti C."/>
            <person name="Phunkhang P."/>
            <person name="Pierre F."/>
            <person name="Priest M."/>
            <person name="Raghuraman S."/>
            <person name="Rege F."/>
            <person name="Reyes R."/>
            <person name="Rise C."/>
            <person name="Rogov P."/>
            <person name="Ross K."/>
            <person name="Ryan E."/>
            <person name="Settipalli S."/>
            <person name="Shea T."/>
            <person name="Sherpa N."/>
            <person name="Shi L."/>
            <person name="Shih D."/>
            <person name="Sparrow T."/>
            <person name="Spaulding J."/>
            <person name="Stalker J."/>
            <person name="Stange-Thomann N."/>
            <person name="Stavropoulos S."/>
            <person name="Stone C."/>
            <person name="Strader C."/>
            <person name="Tesfaye S."/>
            <person name="Thomson T."/>
            <person name="Thoulutsang Y."/>
            <person name="Thoulutsang D."/>
            <person name="Topham K."/>
            <person name="Topping I."/>
            <person name="Tsamla T."/>
            <person name="Vassiliev H."/>
            <person name="Vo A."/>
            <person name="Wangchuk T."/>
            <person name="Wangdi T."/>
            <person name="Weiand M."/>
            <person name="Wilkinson J."/>
            <person name="Wilson A."/>
            <person name="Yadav S."/>
            <person name="Young G."/>
            <person name="Yu Q."/>
            <person name="Zembek L."/>
            <person name="Zhong D."/>
            <person name="Zimmer A."/>
            <person name="Zwirko Z."/>
            <person name="Jaffe D.B."/>
            <person name="Alvarez P."/>
            <person name="Brockman W."/>
            <person name="Butler J."/>
            <person name="Chin C."/>
            <person name="Gnerre S."/>
            <person name="Grabherr M."/>
            <person name="Kleber M."/>
            <person name="Mauceli E."/>
            <person name="MacCallum I."/>
        </authorList>
    </citation>
    <scope>NUCLEOTIDE SEQUENCE [LARGE SCALE GENOMIC DNA]</scope>
    <source>
        <strain evidence="5">Tucson 14030-0811.24</strain>
    </source>
</reference>
<dbReference type="GO" id="GO:0016616">
    <property type="term" value="F:oxidoreductase activity, acting on the CH-OH group of donors, NAD or NADP as acceptor"/>
    <property type="evidence" value="ECO:0007669"/>
    <property type="project" value="UniProtKB-ARBA"/>
</dbReference>
<name>B4N2K2_DROWI</name>
<dbReference type="OrthoDB" id="1933717at2759"/>
<dbReference type="FunFam" id="3.40.50.720:FF:000047">
    <property type="entry name" value="NADP-dependent L-serine/L-allo-threonine dehydrogenase"/>
    <property type="match status" value="1"/>
</dbReference>
<organism evidence="4 5">
    <name type="scientific">Drosophila willistoni</name>
    <name type="common">Fruit fly</name>
    <dbReference type="NCBI Taxonomy" id="7260"/>
    <lineage>
        <taxon>Eukaryota</taxon>
        <taxon>Metazoa</taxon>
        <taxon>Ecdysozoa</taxon>
        <taxon>Arthropoda</taxon>
        <taxon>Hexapoda</taxon>
        <taxon>Insecta</taxon>
        <taxon>Pterygota</taxon>
        <taxon>Neoptera</taxon>
        <taxon>Endopterygota</taxon>
        <taxon>Diptera</taxon>
        <taxon>Brachycera</taxon>
        <taxon>Muscomorpha</taxon>
        <taxon>Ephydroidea</taxon>
        <taxon>Drosophilidae</taxon>
        <taxon>Drosophila</taxon>
        <taxon>Sophophora</taxon>
    </lineage>
</organism>
<dbReference type="InParanoid" id="B4N2K2"/>
<dbReference type="EC" id="1.-.-.-" evidence="4"/>
<dbReference type="PhylomeDB" id="B4N2K2"/>
<dbReference type="SUPFAM" id="SSF51735">
    <property type="entry name" value="NAD(P)-binding Rossmann-fold domains"/>
    <property type="match status" value="1"/>
</dbReference>
<dbReference type="KEGG" id="dwi:6644789"/>
<evidence type="ECO:0000313" key="5">
    <source>
        <dbReference type="Proteomes" id="UP000007798"/>
    </source>
</evidence>
<dbReference type="PANTHER" id="PTHR43115">
    <property type="entry name" value="DEHYDROGENASE/REDUCTASE SDR FAMILY MEMBER 11"/>
    <property type="match status" value="1"/>
</dbReference>
<accession>B4N2K2</accession>
<comment type="similarity">
    <text evidence="1 3">Belongs to the short-chain dehydrogenases/reductases (SDR) family.</text>
</comment>
<dbReference type="PANTHER" id="PTHR43115:SF4">
    <property type="entry name" value="DEHYDROGENASE_REDUCTASE SDR FAMILY MEMBER 11"/>
    <property type="match status" value="1"/>
</dbReference>
<sequence length="250" mass="27526">MERWLNRVAVVTGASSGIGSAIAKDLVSSGLTVIGLARRIERVRELQEKLPAAQRNRLVPLYCDVGSEKSVNEAFDWICQHYDGIDILVNNAGTLQTGQLVDMKIAHIQQVIQTNIMGIVLCTQRAYRSMRERQFDGHIVLINSILGHKLQSAQVGVAPDLNIYPPSKHAVNALTEMYRQEFLGLGTRIKVTSISPGAVDTEIIPDSLRHIANKTILQSEDISQAVLFAIATPPHVQIHELTIKPLGEII</sequence>
<dbReference type="eggNOG" id="KOG1205">
    <property type="taxonomic scope" value="Eukaryota"/>
</dbReference>
<evidence type="ECO:0000313" key="4">
    <source>
        <dbReference type="EMBL" id="EDW78591.1"/>
    </source>
</evidence>
<dbReference type="FunCoup" id="B4N2K2">
    <property type="interactions" value="108"/>
</dbReference>
<dbReference type="PRINTS" id="PR00081">
    <property type="entry name" value="GDHRDH"/>
</dbReference>
<gene>
    <name evidence="4" type="primary">Dwil\GK16521</name>
    <name evidence="4" type="ORF">Dwil_GK16521</name>
</gene>
<dbReference type="InterPro" id="IPR036291">
    <property type="entry name" value="NAD(P)-bd_dom_sf"/>
</dbReference>
<keyword evidence="2 4" id="KW-0560">Oxidoreductase</keyword>
<evidence type="ECO:0000256" key="2">
    <source>
        <dbReference type="ARBA" id="ARBA00023002"/>
    </source>
</evidence>